<dbReference type="EMBL" id="JBBPDW010000019">
    <property type="protein sequence ID" value="KAK7543721.1"/>
    <property type="molecule type" value="Genomic_DNA"/>
</dbReference>
<evidence type="ECO:0000256" key="1">
    <source>
        <dbReference type="SAM" id="MobiDB-lite"/>
    </source>
</evidence>
<dbReference type="Proteomes" id="UP001365128">
    <property type="component" value="Unassembled WGS sequence"/>
</dbReference>
<sequence length="205" mass="23357">MARPQPRNHHPPSSSHQPPSPSRQPLSSHQVPSSYYRSSSEMDSDPPSLPEAPPEELAIPATQRSSQAILPDPTSSPHIDRYNWPSFREPTSPVPDTMPPTATSSDTGRYAFEEDPRYAFPPGDNPIDQVLQHIDNQHGSNVSRFAPRLRHLTVPQAREVLRLVGYLCEEYMSLEEVRRIRGALQDYQVEQTSRERDRRVFGRRE</sequence>
<evidence type="ECO:0000313" key="2">
    <source>
        <dbReference type="EMBL" id="KAK7543721.1"/>
    </source>
</evidence>
<accession>A0ABR1M960</accession>
<gene>
    <name evidence="2" type="ORF">IWX46DRAFT_120923</name>
</gene>
<feature type="region of interest" description="Disordered" evidence="1">
    <location>
        <begin position="1"/>
        <end position="117"/>
    </location>
</feature>
<protein>
    <submittedName>
        <fullName evidence="2">Uncharacterized protein</fullName>
    </submittedName>
</protein>
<reference evidence="2 3" key="1">
    <citation type="submission" date="2024-04" db="EMBL/GenBank/DDBJ databases">
        <title>Phyllosticta paracitricarpa is synonymous to the EU quarantine fungus P. citricarpa based on phylogenomic analyses.</title>
        <authorList>
            <consortium name="Lawrence Berkeley National Laboratory"/>
            <person name="Van Ingen-Buijs V.A."/>
            <person name="Van Westerhoven A.C."/>
            <person name="Haridas S."/>
            <person name="Skiadas P."/>
            <person name="Martin F."/>
            <person name="Groenewald J.Z."/>
            <person name="Crous P.W."/>
            <person name="Seidl M.F."/>
        </authorList>
    </citation>
    <scope>NUCLEOTIDE SEQUENCE [LARGE SCALE GENOMIC DNA]</scope>
    <source>
        <strain evidence="2 3">CBS 122670</strain>
    </source>
</reference>
<organism evidence="2 3">
    <name type="scientific">Phyllosticta citricarpa</name>
    <dbReference type="NCBI Taxonomy" id="55181"/>
    <lineage>
        <taxon>Eukaryota</taxon>
        <taxon>Fungi</taxon>
        <taxon>Dikarya</taxon>
        <taxon>Ascomycota</taxon>
        <taxon>Pezizomycotina</taxon>
        <taxon>Dothideomycetes</taxon>
        <taxon>Dothideomycetes incertae sedis</taxon>
        <taxon>Botryosphaeriales</taxon>
        <taxon>Phyllostictaceae</taxon>
        <taxon>Phyllosticta</taxon>
    </lineage>
</organism>
<feature type="compositionally biased region" description="Low complexity" evidence="1">
    <location>
        <begin position="11"/>
        <end position="41"/>
    </location>
</feature>
<keyword evidence="3" id="KW-1185">Reference proteome</keyword>
<name>A0ABR1M960_9PEZI</name>
<feature type="compositionally biased region" description="Polar residues" evidence="1">
    <location>
        <begin position="62"/>
        <end position="77"/>
    </location>
</feature>
<evidence type="ECO:0000313" key="3">
    <source>
        <dbReference type="Proteomes" id="UP001365128"/>
    </source>
</evidence>
<proteinExistence type="predicted"/>
<comment type="caution">
    <text evidence="2">The sequence shown here is derived from an EMBL/GenBank/DDBJ whole genome shotgun (WGS) entry which is preliminary data.</text>
</comment>
<feature type="compositionally biased region" description="Basic residues" evidence="1">
    <location>
        <begin position="1"/>
        <end position="10"/>
    </location>
</feature>